<evidence type="ECO:0000256" key="1">
    <source>
        <dbReference type="SAM" id="Phobius"/>
    </source>
</evidence>
<organism evidence="2 3">
    <name type="scientific">Caerostris extrusa</name>
    <name type="common">Bark spider</name>
    <name type="synonym">Caerostris bankana</name>
    <dbReference type="NCBI Taxonomy" id="172846"/>
    <lineage>
        <taxon>Eukaryota</taxon>
        <taxon>Metazoa</taxon>
        <taxon>Ecdysozoa</taxon>
        <taxon>Arthropoda</taxon>
        <taxon>Chelicerata</taxon>
        <taxon>Arachnida</taxon>
        <taxon>Araneae</taxon>
        <taxon>Araneomorphae</taxon>
        <taxon>Entelegynae</taxon>
        <taxon>Araneoidea</taxon>
        <taxon>Araneidae</taxon>
        <taxon>Caerostris</taxon>
    </lineage>
</organism>
<accession>A0AAV4W5Z5</accession>
<feature type="transmembrane region" description="Helical" evidence="1">
    <location>
        <begin position="111"/>
        <end position="130"/>
    </location>
</feature>
<dbReference type="Proteomes" id="UP001054945">
    <property type="component" value="Unassembled WGS sequence"/>
</dbReference>
<dbReference type="EMBL" id="BPLR01015656">
    <property type="protein sequence ID" value="GIY77634.1"/>
    <property type="molecule type" value="Genomic_DNA"/>
</dbReference>
<keyword evidence="1" id="KW-0812">Transmembrane</keyword>
<sequence length="139" mass="15647">MITRAFAEGGGTSNLITKLEGIFLSLGSSLMRYQLSLAGNPVCLRKHFTDADEDERQMSSFTSSFRISCEVGGLDANVPAGLSKRKWRVFMMDSHNRRQCKSSVYDKLRTFFQHSGILHLILITGNLIYIKYMSSVSRV</sequence>
<protein>
    <submittedName>
        <fullName evidence="2">Uncharacterized protein</fullName>
    </submittedName>
</protein>
<evidence type="ECO:0000313" key="3">
    <source>
        <dbReference type="Proteomes" id="UP001054945"/>
    </source>
</evidence>
<proteinExistence type="predicted"/>
<dbReference type="AlphaFoldDB" id="A0AAV4W5Z5"/>
<gene>
    <name evidence="2" type="ORF">CEXT_80341</name>
</gene>
<comment type="caution">
    <text evidence="2">The sequence shown here is derived from an EMBL/GenBank/DDBJ whole genome shotgun (WGS) entry which is preliminary data.</text>
</comment>
<keyword evidence="3" id="KW-1185">Reference proteome</keyword>
<reference evidence="2 3" key="1">
    <citation type="submission" date="2021-06" db="EMBL/GenBank/DDBJ databases">
        <title>Caerostris extrusa draft genome.</title>
        <authorList>
            <person name="Kono N."/>
            <person name="Arakawa K."/>
        </authorList>
    </citation>
    <scope>NUCLEOTIDE SEQUENCE [LARGE SCALE GENOMIC DNA]</scope>
</reference>
<evidence type="ECO:0000313" key="2">
    <source>
        <dbReference type="EMBL" id="GIY77634.1"/>
    </source>
</evidence>
<name>A0AAV4W5Z5_CAEEX</name>
<keyword evidence="1" id="KW-1133">Transmembrane helix</keyword>
<keyword evidence="1" id="KW-0472">Membrane</keyword>